<protein>
    <recommendedName>
        <fullName evidence="1">[acyl-carrier-protein] S-malonyltransferase</fullName>
        <ecNumber evidence="1">2.3.1.39</ecNumber>
    </recommendedName>
</protein>
<keyword evidence="3" id="KW-0012">Acyltransferase</keyword>
<dbReference type="PhylomeDB" id="A0A061ALE0"/>
<dbReference type="SUPFAM" id="SSF52151">
    <property type="entry name" value="FabD/lysophospholipase-like"/>
    <property type="match status" value="1"/>
</dbReference>
<feature type="domain" description="Malonyl-CoA:ACP transacylase (MAT)" evidence="5">
    <location>
        <begin position="50"/>
        <end position="350"/>
    </location>
</feature>
<dbReference type="SUPFAM" id="SSF55048">
    <property type="entry name" value="Probable ACP-binding domain of malonyl-CoA ACP transacylase"/>
    <property type="match status" value="1"/>
</dbReference>
<dbReference type="SMART" id="SM00827">
    <property type="entry name" value="PKS_AT"/>
    <property type="match status" value="1"/>
</dbReference>
<evidence type="ECO:0000256" key="3">
    <source>
        <dbReference type="ARBA" id="ARBA00023315"/>
    </source>
</evidence>
<proteinExistence type="predicted"/>
<evidence type="ECO:0000259" key="5">
    <source>
        <dbReference type="SMART" id="SM00827"/>
    </source>
</evidence>
<evidence type="ECO:0000313" key="6">
    <source>
        <dbReference type="EMBL" id="CDR38401.1"/>
    </source>
</evidence>
<sequence>MGGEELVPGQPDLETPGLVTCSGSNNKVVFSTPQGVVFHNNNGNRPTTTITTTMLRQQTKGITRIITLPGQGKLIPPQLIAALAPAHRRSTIAIPHRLAQPLFDTSTPKEYFLRSSHLQPSVVYVSLLIVELLQHRGITLEAKYILGHSLGELTALVLNGVLEKDAAVEIAHRRGLFMEAAVDREKQYGMYAYIFKEGGYDFIKEALKKWDSLGIANYNTTTQCVVSGEVKQLAELTDYLKKEMKIKATKLDVILPFHNKKLSEAKDKFRELMKNYDVNTEKRLQVPIASNLDGQLAYTHGEAMEKFIEDFSTTVEFVKCLQTVIHTDDKVQLLNIGPNARVIQTMANKADKESRIVNNKTLETLEDISLFE</sequence>
<dbReference type="AlphaFoldDB" id="A0A061ALE0"/>
<dbReference type="EC" id="2.3.1.39" evidence="1"/>
<dbReference type="PANTHER" id="PTHR42681:SF1">
    <property type="entry name" value="MALONYL-COA-ACYL CARRIER PROTEIN TRANSACYLASE, MITOCHONDRIAL"/>
    <property type="match status" value="1"/>
</dbReference>
<comment type="catalytic activity">
    <reaction evidence="4">
        <text>holo-[ACP] + malonyl-CoA = malonyl-[ACP] + CoA</text>
        <dbReference type="Rhea" id="RHEA:41792"/>
        <dbReference type="Rhea" id="RHEA-COMP:9623"/>
        <dbReference type="Rhea" id="RHEA-COMP:9685"/>
        <dbReference type="ChEBI" id="CHEBI:57287"/>
        <dbReference type="ChEBI" id="CHEBI:57384"/>
        <dbReference type="ChEBI" id="CHEBI:64479"/>
        <dbReference type="ChEBI" id="CHEBI:78449"/>
        <dbReference type="EC" id="2.3.1.39"/>
    </reaction>
</comment>
<name>A0A061ALE0_CYBFA</name>
<evidence type="ECO:0000256" key="4">
    <source>
        <dbReference type="ARBA" id="ARBA00048462"/>
    </source>
</evidence>
<reference evidence="6" key="1">
    <citation type="journal article" date="2014" name="Genome Announc.">
        <title>Genome sequence of the yeast Cyberlindnera fabianii (Hansenula fabianii).</title>
        <authorList>
            <person name="Freel K.C."/>
            <person name="Sarilar V."/>
            <person name="Neuveglise C."/>
            <person name="Devillers H."/>
            <person name="Friedrich A."/>
            <person name="Schacherer J."/>
        </authorList>
    </citation>
    <scope>NUCLEOTIDE SEQUENCE</scope>
    <source>
        <strain evidence="6">YJS4271</strain>
    </source>
</reference>
<evidence type="ECO:0000256" key="1">
    <source>
        <dbReference type="ARBA" id="ARBA00013258"/>
    </source>
</evidence>
<dbReference type="PANTHER" id="PTHR42681">
    <property type="entry name" value="MALONYL-COA-ACYL CARRIER PROTEIN TRANSACYLASE, MITOCHONDRIAL"/>
    <property type="match status" value="1"/>
</dbReference>
<dbReference type="GO" id="GO:0006633">
    <property type="term" value="P:fatty acid biosynthetic process"/>
    <property type="evidence" value="ECO:0007669"/>
    <property type="project" value="TreeGrafter"/>
</dbReference>
<dbReference type="Gene3D" id="3.40.366.10">
    <property type="entry name" value="Malonyl-Coenzyme A Acyl Carrier Protein, domain 2"/>
    <property type="match status" value="1"/>
</dbReference>
<accession>A0A061ALE0</accession>
<dbReference type="GO" id="GO:0004314">
    <property type="term" value="F:[acyl-carrier-protein] S-malonyltransferase activity"/>
    <property type="evidence" value="ECO:0007669"/>
    <property type="project" value="UniProtKB-EC"/>
</dbReference>
<organism evidence="6">
    <name type="scientific">Cyberlindnera fabianii</name>
    <name type="common">Yeast</name>
    <name type="synonym">Hansenula fabianii</name>
    <dbReference type="NCBI Taxonomy" id="36022"/>
    <lineage>
        <taxon>Eukaryota</taxon>
        <taxon>Fungi</taxon>
        <taxon>Dikarya</taxon>
        <taxon>Ascomycota</taxon>
        <taxon>Saccharomycotina</taxon>
        <taxon>Saccharomycetes</taxon>
        <taxon>Phaffomycetales</taxon>
        <taxon>Phaffomycetaceae</taxon>
        <taxon>Cyberlindnera</taxon>
    </lineage>
</organism>
<keyword evidence="2" id="KW-0808">Transferase</keyword>
<dbReference type="InterPro" id="IPR001227">
    <property type="entry name" value="Ac_transferase_dom_sf"/>
</dbReference>
<evidence type="ECO:0000256" key="2">
    <source>
        <dbReference type="ARBA" id="ARBA00022679"/>
    </source>
</evidence>
<dbReference type="OrthoDB" id="541883at2759"/>
<dbReference type="InterPro" id="IPR050858">
    <property type="entry name" value="Mal-CoA-ACP_Trans/PKS_FabD"/>
</dbReference>
<dbReference type="InterPro" id="IPR016035">
    <property type="entry name" value="Acyl_Trfase/lysoPLipase"/>
</dbReference>
<dbReference type="VEuPathDB" id="FungiDB:BON22_4077"/>
<dbReference type="EMBL" id="LK052887">
    <property type="protein sequence ID" value="CDR38401.1"/>
    <property type="molecule type" value="Genomic_DNA"/>
</dbReference>
<dbReference type="InterPro" id="IPR014043">
    <property type="entry name" value="Acyl_transferase_dom"/>
</dbReference>
<dbReference type="GO" id="GO:0005739">
    <property type="term" value="C:mitochondrion"/>
    <property type="evidence" value="ECO:0007669"/>
    <property type="project" value="TreeGrafter"/>
</dbReference>
<dbReference type="InterPro" id="IPR016036">
    <property type="entry name" value="Malonyl_transacylase_ACP-bd"/>
</dbReference>
<gene>
    <name evidence="6" type="ORF">CYFA0S_02e01266g</name>
</gene>
<dbReference type="Pfam" id="PF00698">
    <property type="entry name" value="Acyl_transf_1"/>
    <property type="match status" value="1"/>
</dbReference>